<comment type="caution">
    <text evidence="2">The sequence shown here is derived from an EMBL/GenBank/DDBJ whole genome shotgun (WGS) entry which is preliminary data.</text>
</comment>
<protein>
    <submittedName>
        <fullName evidence="2">Uncharacterized protein</fullName>
    </submittedName>
</protein>
<evidence type="ECO:0000256" key="1">
    <source>
        <dbReference type="SAM" id="MobiDB-lite"/>
    </source>
</evidence>
<feature type="compositionally biased region" description="Acidic residues" evidence="1">
    <location>
        <begin position="51"/>
        <end position="67"/>
    </location>
</feature>
<accession>A0AAW0ALZ8</accession>
<organism evidence="2 3">
    <name type="scientific">Favolaschia claudopus</name>
    <dbReference type="NCBI Taxonomy" id="2862362"/>
    <lineage>
        <taxon>Eukaryota</taxon>
        <taxon>Fungi</taxon>
        <taxon>Dikarya</taxon>
        <taxon>Basidiomycota</taxon>
        <taxon>Agaricomycotina</taxon>
        <taxon>Agaricomycetes</taxon>
        <taxon>Agaricomycetidae</taxon>
        <taxon>Agaricales</taxon>
        <taxon>Marasmiineae</taxon>
        <taxon>Mycenaceae</taxon>
        <taxon>Favolaschia</taxon>
    </lineage>
</organism>
<dbReference type="Gene3D" id="3.60.130.30">
    <property type="match status" value="1"/>
</dbReference>
<dbReference type="EMBL" id="JAWWNJ010000058">
    <property type="protein sequence ID" value="KAK7013947.1"/>
    <property type="molecule type" value="Genomic_DNA"/>
</dbReference>
<proteinExistence type="predicted"/>
<gene>
    <name evidence="2" type="ORF">R3P38DRAFT_2546007</name>
</gene>
<evidence type="ECO:0000313" key="2">
    <source>
        <dbReference type="EMBL" id="KAK7013947.1"/>
    </source>
</evidence>
<feature type="compositionally biased region" description="Polar residues" evidence="1">
    <location>
        <begin position="84"/>
        <end position="94"/>
    </location>
</feature>
<name>A0AAW0ALZ8_9AGAR</name>
<feature type="region of interest" description="Disordered" evidence="1">
    <location>
        <begin position="51"/>
        <end position="157"/>
    </location>
</feature>
<evidence type="ECO:0000313" key="3">
    <source>
        <dbReference type="Proteomes" id="UP001362999"/>
    </source>
</evidence>
<reference evidence="2 3" key="1">
    <citation type="journal article" date="2024" name="J Genomics">
        <title>Draft genome sequencing and assembly of Favolaschia claudopus CIRM-BRFM 2984 isolated from oak limbs.</title>
        <authorList>
            <person name="Navarro D."/>
            <person name="Drula E."/>
            <person name="Chaduli D."/>
            <person name="Cazenave R."/>
            <person name="Ahrendt S."/>
            <person name="Wang J."/>
            <person name="Lipzen A."/>
            <person name="Daum C."/>
            <person name="Barry K."/>
            <person name="Grigoriev I.V."/>
            <person name="Favel A."/>
            <person name="Rosso M.N."/>
            <person name="Martin F."/>
        </authorList>
    </citation>
    <scope>NUCLEOTIDE SEQUENCE [LARGE SCALE GENOMIC DNA]</scope>
    <source>
        <strain evidence="2 3">CIRM-BRFM 2984</strain>
    </source>
</reference>
<dbReference type="Proteomes" id="UP001362999">
    <property type="component" value="Unassembled WGS sequence"/>
</dbReference>
<keyword evidence="3" id="KW-1185">Reference proteome</keyword>
<dbReference type="AlphaFoldDB" id="A0AAW0ALZ8"/>
<sequence length="496" mass="55461">MIWFPLTRKTRSGAEYSPLSLPRLTLPPLLTAYQERTFDLAPLLARAVALESDDQEDREDADGVDDEWPPHDPLNDVDEEWPPHSSTSATESSDQPPPSATKRQRSPSFDEVVASSDPPTKGPHRRRPSTKAANARRAAKRARTIEEAGHVPNPATIETYVSPATPVKTQLDTLSLPTKLGAYSAKSSTAQERSGSQVPRSLRELLGRGFHLVRWDGITPHPILDRYGRIVAVLAGQPDRPDYRAATLAAFNAIQTASTRSRLPSHLSRHRRGLFAALNVGLSYGQGHRIPKWLNNRDVQGLEDELLADPNITRIAGFADAAFALWAPRLYNYYHQHNKDLADEHPELRRPFARSVFCYANFNLGRNIWTFKHRDVLNLPFGWCAVQALGNFDHTQGGHLILWDLNMVIEFPAGALILLPSATVVHSNVPVPEGQERTSFTQYTPGGIFRYIDQGFQTLASLEEKDPEKYAKFTAEQESRWEMGLGLLSTFEELTI</sequence>